<comment type="caution">
    <text evidence="1">The sequence shown here is derived from an EMBL/GenBank/DDBJ whole genome shotgun (WGS) entry which is preliminary data.</text>
</comment>
<reference evidence="1 2" key="1">
    <citation type="journal article" date="2022" name="DNA Res.">
        <title>Chromosomal-level genome assembly of the orchid tree Bauhinia variegata (Leguminosae; Cercidoideae) supports the allotetraploid origin hypothesis of Bauhinia.</title>
        <authorList>
            <person name="Zhong Y."/>
            <person name="Chen Y."/>
            <person name="Zheng D."/>
            <person name="Pang J."/>
            <person name="Liu Y."/>
            <person name="Luo S."/>
            <person name="Meng S."/>
            <person name="Qian L."/>
            <person name="Wei D."/>
            <person name="Dai S."/>
            <person name="Zhou R."/>
        </authorList>
    </citation>
    <scope>NUCLEOTIDE SEQUENCE [LARGE SCALE GENOMIC DNA]</scope>
    <source>
        <strain evidence="1">BV-YZ2020</strain>
    </source>
</reference>
<sequence length="311" mass="34863">MATTLVHFLGVFLFLFLLALFHPFMVQSRSLKPKSDHSLKFLQNLEGIQKGDSNKDLPAIRNYLKAFGYFDNGDSNSSSNLLNEEIFDEGLESAIKKFQQFYNLNVSGKLDFDTIKLISTPRCGVPDHVSHSSNLNNSKYKFFDGNPTWPTSKFHLTYSIQCGVPDGDPVPLDTLRYALNYSFGVWSSITLFTFTEVPRGTPSDLVIGFQRLDHGDGFPFDGPGNVLGHSFAPTDGRMHLDADENWSTDAQVKSSQYDLIWVVIHEIGHLLGLQHSVDTNAIMYAYMTPGVNKDYLGEDDIDGIKALYKNL</sequence>
<dbReference type="EMBL" id="CM039432">
    <property type="protein sequence ID" value="KAI4332147.1"/>
    <property type="molecule type" value="Genomic_DNA"/>
</dbReference>
<protein>
    <submittedName>
        <fullName evidence="1">Uncharacterized protein</fullName>
    </submittedName>
</protein>
<gene>
    <name evidence="1" type="ORF">L6164_017080</name>
</gene>
<evidence type="ECO:0000313" key="1">
    <source>
        <dbReference type="EMBL" id="KAI4332147.1"/>
    </source>
</evidence>
<dbReference type="Proteomes" id="UP000828941">
    <property type="component" value="Chromosome 7"/>
</dbReference>
<keyword evidence="2" id="KW-1185">Reference proteome</keyword>
<evidence type="ECO:0000313" key="2">
    <source>
        <dbReference type="Proteomes" id="UP000828941"/>
    </source>
</evidence>
<name>A0ACB9N8B4_BAUVA</name>
<organism evidence="1 2">
    <name type="scientific">Bauhinia variegata</name>
    <name type="common">Purple orchid tree</name>
    <name type="synonym">Phanera variegata</name>
    <dbReference type="NCBI Taxonomy" id="167791"/>
    <lineage>
        <taxon>Eukaryota</taxon>
        <taxon>Viridiplantae</taxon>
        <taxon>Streptophyta</taxon>
        <taxon>Embryophyta</taxon>
        <taxon>Tracheophyta</taxon>
        <taxon>Spermatophyta</taxon>
        <taxon>Magnoliopsida</taxon>
        <taxon>eudicotyledons</taxon>
        <taxon>Gunneridae</taxon>
        <taxon>Pentapetalae</taxon>
        <taxon>rosids</taxon>
        <taxon>fabids</taxon>
        <taxon>Fabales</taxon>
        <taxon>Fabaceae</taxon>
        <taxon>Cercidoideae</taxon>
        <taxon>Cercideae</taxon>
        <taxon>Bauhiniinae</taxon>
        <taxon>Bauhinia</taxon>
    </lineage>
</organism>
<proteinExistence type="predicted"/>
<accession>A0ACB9N8B4</accession>